<dbReference type="InterPro" id="IPR027417">
    <property type="entry name" value="P-loop_NTPase"/>
</dbReference>
<sequence length="274" mass="31580">MRKTVAFGFVGTVLDYAGRGSQRWSKWRPTLCLCQQESLVIDRLELLHDARSRSLFETLKRDIASVSPETEVVSVEIELHNPWDFEEVYACLHDFARGYEFQPEKEDYLIHITTGTHVAQICWFLLAEARYLPARLIQSSPPRKKEQPRGPGEVTIIDLDLSRYNAIASRFAEERQQTLDFLKSGIATRNPHFNRMIEQIEKVAIKSRAPILLNGPTGAGKSFLARRIFELKQARHQFSGAFVEVKLRHPARRYRHVDAVWSCKRRVYRGAGIS</sequence>
<feature type="domain" description="Regulator of RNA terminal phosphate cyclase" evidence="2">
    <location>
        <begin position="2"/>
        <end position="185"/>
    </location>
</feature>
<name>A0A377DK21_ECOLX</name>
<dbReference type="Pfam" id="PF06956">
    <property type="entry name" value="RtcR"/>
    <property type="match status" value="1"/>
</dbReference>
<dbReference type="SUPFAM" id="SSF52540">
    <property type="entry name" value="P-loop containing nucleoside triphosphate hydrolases"/>
    <property type="match status" value="1"/>
</dbReference>
<dbReference type="AlphaFoldDB" id="A0A377DK21"/>
<gene>
    <name evidence="3" type="primary">rtcR_2</name>
    <name evidence="3" type="ORF">NCTC8500_00169</name>
</gene>
<accession>A0A377DK21</accession>
<protein>
    <submittedName>
        <fullName evidence="3">Transcriptional regulator</fullName>
    </submittedName>
</protein>
<dbReference type="InterPro" id="IPR002078">
    <property type="entry name" value="Sigma_54_int"/>
</dbReference>
<organism evidence="3 4">
    <name type="scientific">Escherichia coli</name>
    <dbReference type="NCBI Taxonomy" id="562"/>
    <lineage>
        <taxon>Bacteria</taxon>
        <taxon>Pseudomonadati</taxon>
        <taxon>Pseudomonadota</taxon>
        <taxon>Gammaproteobacteria</taxon>
        <taxon>Enterobacterales</taxon>
        <taxon>Enterobacteriaceae</taxon>
        <taxon>Escherichia</taxon>
    </lineage>
</organism>
<evidence type="ECO:0000259" key="2">
    <source>
        <dbReference type="Pfam" id="PF06956"/>
    </source>
</evidence>
<proteinExistence type="predicted"/>
<dbReference type="Proteomes" id="UP000254429">
    <property type="component" value="Unassembled WGS sequence"/>
</dbReference>
<dbReference type="EMBL" id="UGFG01000001">
    <property type="protein sequence ID" value="STM36475.1"/>
    <property type="molecule type" value="Genomic_DNA"/>
</dbReference>
<dbReference type="GO" id="GO:0006355">
    <property type="term" value="P:regulation of DNA-templated transcription"/>
    <property type="evidence" value="ECO:0007669"/>
    <property type="project" value="InterPro"/>
</dbReference>
<reference evidence="3 4" key="1">
    <citation type="submission" date="2018-06" db="EMBL/GenBank/DDBJ databases">
        <authorList>
            <consortium name="Pathogen Informatics"/>
            <person name="Doyle S."/>
        </authorList>
    </citation>
    <scope>NUCLEOTIDE SEQUENCE [LARGE SCALE GENOMIC DNA]</scope>
    <source>
        <strain evidence="3 4">NCTC8500</strain>
    </source>
</reference>
<dbReference type="Pfam" id="PF00158">
    <property type="entry name" value="Sigma54_activat"/>
    <property type="match status" value="1"/>
</dbReference>
<dbReference type="InterPro" id="IPR009715">
    <property type="entry name" value="RtcR"/>
</dbReference>
<evidence type="ECO:0000313" key="3">
    <source>
        <dbReference type="EMBL" id="STM36475.1"/>
    </source>
</evidence>
<feature type="domain" description="Sigma-54 factor interaction" evidence="1">
    <location>
        <begin position="187"/>
        <end position="237"/>
    </location>
</feature>
<dbReference type="GO" id="GO:0005524">
    <property type="term" value="F:ATP binding"/>
    <property type="evidence" value="ECO:0007669"/>
    <property type="project" value="InterPro"/>
</dbReference>
<dbReference type="Gene3D" id="3.40.50.300">
    <property type="entry name" value="P-loop containing nucleotide triphosphate hydrolases"/>
    <property type="match status" value="1"/>
</dbReference>
<evidence type="ECO:0000259" key="1">
    <source>
        <dbReference type="Pfam" id="PF00158"/>
    </source>
</evidence>
<evidence type="ECO:0000313" key="4">
    <source>
        <dbReference type="Proteomes" id="UP000254429"/>
    </source>
</evidence>